<accession>A0A818MUR8</accession>
<organism evidence="2 3">
    <name type="scientific">Rotaria socialis</name>
    <dbReference type="NCBI Taxonomy" id="392032"/>
    <lineage>
        <taxon>Eukaryota</taxon>
        <taxon>Metazoa</taxon>
        <taxon>Spiralia</taxon>
        <taxon>Gnathifera</taxon>
        <taxon>Rotifera</taxon>
        <taxon>Eurotatoria</taxon>
        <taxon>Bdelloidea</taxon>
        <taxon>Philodinida</taxon>
        <taxon>Philodinidae</taxon>
        <taxon>Rotaria</taxon>
    </lineage>
</organism>
<feature type="compositionally biased region" description="Basic and acidic residues" evidence="1">
    <location>
        <begin position="75"/>
        <end position="101"/>
    </location>
</feature>
<sequence>MSSKYLHKSQTNVTFQLTPSIINDRNSHHKQFKRFSYTLSEKCEVEEVHSDSYIVDDEKNRAKHDQSYGNFSSESENREKLNNSSPKNDDEGGHVLHDQPASRESILNTEPKHEWLDLK</sequence>
<evidence type="ECO:0000313" key="2">
    <source>
        <dbReference type="EMBL" id="CAF3595022.1"/>
    </source>
</evidence>
<proteinExistence type="predicted"/>
<dbReference type="Proteomes" id="UP000663865">
    <property type="component" value="Unassembled WGS sequence"/>
</dbReference>
<dbReference type="AlphaFoldDB" id="A0A818MUR8"/>
<dbReference type="EMBL" id="CAJNYV010003655">
    <property type="protein sequence ID" value="CAF3595022.1"/>
    <property type="molecule type" value="Genomic_DNA"/>
</dbReference>
<evidence type="ECO:0000313" key="3">
    <source>
        <dbReference type="Proteomes" id="UP000663865"/>
    </source>
</evidence>
<gene>
    <name evidence="2" type="ORF">KIK155_LOCUS20632</name>
</gene>
<protein>
    <submittedName>
        <fullName evidence="2">Uncharacterized protein</fullName>
    </submittedName>
</protein>
<feature type="compositionally biased region" description="Basic and acidic residues" evidence="1">
    <location>
        <begin position="50"/>
        <end position="66"/>
    </location>
</feature>
<evidence type="ECO:0000256" key="1">
    <source>
        <dbReference type="SAM" id="MobiDB-lite"/>
    </source>
</evidence>
<name>A0A818MUR8_9BILA</name>
<comment type="caution">
    <text evidence="2">The sequence shown here is derived from an EMBL/GenBank/DDBJ whole genome shotgun (WGS) entry which is preliminary data.</text>
</comment>
<feature type="region of interest" description="Disordered" evidence="1">
    <location>
        <begin position="50"/>
        <end position="119"/>
    </location>
</feature>
<reference evidence="2" key="1">
    <citation type="submission" date="2021-02" db="EMBL/GenBank/DDBJ databases">
        <authorList>
            <person name="Nowell W R."/>
        </authorList>
    </citation>
    <scope>NUCLEOTIDE SEQUENCE</scope>
</reference>
<feature type="compositionally biased region" description="Basic and acidic residues" evidence="1">
    <location>
        <begin position="110"/>
        <end position="119"/>
    </location>
</feature>